<keyword evidence="2" id="KW-1133">Transmembrane helix</keyword>
<evidence type="ECO:0008006" key="5">
    <source>
        <dbReference type="Google" id="ProtNLM"/>
    </source>
</evidence>
<feature type="region of interest" description="Disordered" evidence="1">
    <location>
        <begin position="1"/>
        <end position="34"/>
    </location>
</feature>
<accession>A0ABQ2E6V8</accession>
<evidence type="ECO:0000313" key="3">
    <source>
        <dbReference type="EMBL" id="GGJ98101.1"/>
    </source>
</evidence>
<keyword evidence="4" id="KW-1185">Reference proteome</keyword>
<feature type="compositionally biased region" description="Pro residues" evidence="1">
    <location>
        <begin position="1"/>
        <end position="15"/>
    </location>
</feature>
<gene>
    <name evidence="3" type="ORF">GCM10011394_03780</name>
</gene>
<evidence type="ECO:0000256" key="1">
    <source>
        <dbReference type="SAM" id="MobiDB-lite"/>
    </source>
</evidence>
<proteinExistence type="predicted"/>
<evidence type="ECO:0000256" key="2">
    <source>
        <dbReference type="SAM" id="Phobius"/>
    </source>
</evidence>
<feature type="transmembrane region" description="Helical" evidence="2">
    <location>
        <begin position="78"/>
        <end position="103"/>
    </location>
</feature>
<name>A0ABQ2E6V8_9GAMM</name>
<comment type="caution">
    <text evidence="3">The sequence shown here is derived from an EMBL/GenBank/DDBJ whole genome shotgun (WGS) entry which is preliminary data.</text>
</comment>
<dbReference type="RefSeq" id="WP_132985685.1">
    <property type="nucleotide sequence ID" value="NZ_BMME01000001.1"/>
</dbReference>
<feature type="region of interest" description="Disordered" evidence="1">
    <location>
        <begin position="162"/>
        <end position="189"/>
    </location>
</feature>
<protein>
    <recommendedName>
        <fullName evidence="5">Phage holin family protein</fullName>
    </recommendedName>
</protein>
<dbReference type="Proteomes" id="UP000599009">
    <property type="component" value="Unassembled WGS sequence"/>
</dbReference>
<keyword evidence="2" id="KW-0812">Transmembrane</keyword>
<sequence length="189" mass="19493">MESQPPPPPSSAPHDPPPREDEGGARSAPPPPDLAEALRELRDSGVAGISATGDAARALRDLLAADVSLARSAAGRSAVFAGAAVMFGVSAWLLLMTALIVVLSNQVGLPWWLSLGGCGLLSALCAWLALQKATGYFEHTRLKATRRQLARLGIGELSALMPGAGSADSARAAESKLRDRARDAGVTPP</sequence>
<organism evidence="3 4">
    <name type="scientific">Luteimonas terricola</name>
    <dbReference type="NCBI Taxonomy" id="645597"/>
    <lineage>
        <taxon>Bacteria</taxon>
        <taxon>Pseudomonadati</taxon>
        <taxon>Pseudomonadota</taxon>
        <taxon>Gammaproteobacteria</taxon>
        <taxon>Lysobacterales</taxon>
        <taxon>Lysobacteraceae</taxon>
        <taxon>Luteimonas</taxon>
    </lineage>
</organism>
<reference evidence="4" key="1">
    <citation type="journal article" date="2019" name="Int. J. Syst. Evol. Microbiol.">
        <title>The Global Catalogue of Microorganisms (GCM) 10K type strain sequencing project: providing services to taxonomists for standard genome sequencing and annotation.</title>
        <authorList>
            <consortium name="The Broad Institute Genomics Platform"/>
            <consortium name="The Broad Institute Genome Sequencing Center for Infectious Disease"/>
            <person name="Wu L."/>
            <person name="Ma J."/>
        </authorList>
    </citation>
    <scope>NUCLEOTIDE SEQUENCE [LARGE SCALE GENOMIC DNA]</scope>
    <source>
        <strain evidence="4">CGMCC 1.8985</strain>
    </source>
</reference>
<feature type="compositionally biased region" description="Basic and acidic residues" evidence="1">
    <location>
        <begin position="171"/>
        <end position="183"/>
    </location>
</feature>
<evidence type="ECO:0000313" key="4">
    <source>
        <dbReference type="Proteomes" id="UP000599009"/>
    </source>
</evidence>
<keyword evidence="2" id="KW-0472">Membrane</keyword>
<dbReference type="EMBL" id="BMME01000001">
    <property type="protein sequence ID" value="GGJ98101.1"/>
    <property type="molecule type" value="Genomic_DNA"/>
</dbReference>
<feature type="transmembrane region" description="Helical" evidence="2">
    <location>
        <begin position="109"/>
        <end position="130"/>
    </location>
</feature>